<dbReference type="EMBL" id="JAINUF010000009">
    <property type="protein sequence ID" value="KAJ8350750.1"/>
    <property type="molecule type" value="Genomic_DNA"/>
</dbReference>
<name>A0A9Q1ISL8_SYNKA</name>
<keyword evidence="2" id="KW-1185">Reference proteome</keyword>
<evidence type="ECO:0000313" key="2">
    <source>
        <dbReference type="Proteomes" id="UP001152622"/>
    </source>
</evidence>
<reference evidence="1" key="1">
    <citation type="journal article" date="2023" name="Science">
        <title>Genome structures resolve the early diversification of teleost fishes.</title>
        <authorList>
            <person name="Parey E."/>
            <person name="Louis A."/>
            <person name="Montfort J."/>
            <person name="Bouchez O."/>
            <person name="Roques C."/>
            <person name="Iampietro C."/>
            <person name="Lluch J."/>
            <person name="Castinel A."/>
            <person name="Donnadieu C."/>
            <person name="Desvignes T."/>
            <person name="Floi Bucao C."/>
            <person name="Jouanno E."/>
            <person name="Wen M."/>
            <person name="Mejri S."/>
            <person name="Dirks R."/>
            <person name="Jansen H."/>
            <person name="Henkel C."/>
            <person name="Chen W.J."/>
            <person name="Zahm M."/>
            <person name="Cabau C."/>
            <person name="Klopp C."/>
            <person name="Thompson A.W."/>
            <person name="Robinson-Rechavi M."/>
            <person name="Braasch I."/>
            <person name="Lecointre G."/>
            <person name="Bobe J."/>
            <person name="Postlethwait J.H."/>
            <person name="Berthelot C."/>
            <person name="Roest Crollius H."/>
            <person name="Guiguen Y."/>
        </authorList>
    </citation>
    <scope>NUCLEOTIDE SEQUENCE</scope>
    <source>
        <strain evidence="1">WJC10195</strain>
    </source>
</reference>
<evidence type="ECO:0000313" key="1">
    <source>
        <dbReference type="EMBL" id="KAJ8350750.1"/>
    </source>
</evidence>
<proteinExistence type="predicted"/>
<comment type="caution">
    <text evidence="1">The sequence shown here is derived from an EMBL/GenBank/DDBJ whole genome shotgun (WGS) entry which is preliminary data.</text>
</comment>
<gene>
    <name evidence="1" type="ORF">SKAU_G00258800</name>
</gene>
<organism evidence="1 2">
    <name type="scientific">Synaphobranchus kaupii</name>
    <name type="common">Kaup's arrowtooth eel</name>
    <dbReference type="NCBI Taxonomy" id="118154"/>
    <lineage>
        <taxon>Eukaryota</taxon>
        <taxon>Metazoa</taxon>
        <taxon>Chordata</taxon>
        <taxon>Craniata</taxon>
        <taxon>Vertebrata</taxon>
        <taxon>Euteleostomi</taxon>
        <taxon>Actinopterygii</taxon>
        <taxon>Neopterygii</taxon>
        <taxon>Teleostei</taxon>
        <taxon>Anguilliformes</taxon>
        <taxon>Synaphobranchidae</taxon>
        <taxon>Synaphobranchus</taxon>
    </lineage>
</organism>
<dbReference type="AlphaFoldDB" id="A0A9Q1ISL8"/>
<accession>A0A9Q1ISL8</accession>
<sequence length="106" mass="11529">MLLGAAVAVVAVALILPSGIVKAFMYMKDFAQWIDLFGWENSSPLGILCAEAPRGASPGVRKKKNQRRASLNARHTAFSSVEFCAETVGVNGKDSSRLEEEEEEEE</sequence>
<dbReference type="Proteomes" id="UP001152622">
    <property type="component" value="Chromosome 9"/>
</dbReference>
<protein>
    <submittedName>
        <fullName evidence="1">Uncharacterized protein</fullName>
    </submittedName>
</protein>